<keyword evidence="3" id="KW-1185">Reference proteome</keyword>
<name>F3NQR7_9ACTN</name>
<comment type="caution">
    <text evidence="2">The sequence shown here is derived from an EMBL/GenBank/DDBJ whole genome shotgun (WGS) entry which is preliminary data.</text>
</comment>
<reference evidence="2 3" key="1">
    <citation type="journal article" date="2011" name="J. Bacteriol.">
        <title>Draft genome sequence of the marine bacterium Streptomyces griseoaurantiacus M045, which produces novel manumycin-type antibiotics with a pABA core component.</title>
        <authorList>
            <person name="Li F."/>
            <person name="Jiang P."/>
            <person name="Zheng H."/>
            <person name="Wang S."/>
            <person name="Zhao G."/>
            <person name="Qin S."/>
            <person name="Liu Z."/>
        </authorList>
    </citation>
    <scope>NUCLEOTIDE SEQUENCE [LARGE SCALE GENOMIC DNA]</scope>
    <source>
        <strain evidence="2 3">M045</strain>
    </source>
</reference>
<evidence type="ECO:0000256" key="1">
    <source>
        <dbReference type="SAM" id="MobiDB-lite"/>
    </source>
</evidence>
<evidence type="ECO:0000313" key="2">
    <source>
        <dbReference type="EMBL" id="EGG43901.1"/>
    </source>
</evidence>
<dbReference type="Proteomes" id="UP000003022">
    <property type="component" value="Unassembled WGS sequence"/>
</dbReference>
<sequence>MSPSRGLPLPGPVCTPDDGKGTYTPKAVVHGLRAARLSVRGARLK</sequence>
<organism evidence="2 3">
    <name type="scientific">Streptomyces griseoaurantiacus M045</name>
    <dbReference type="NCBI Taxonomy" id="996637"/>
    <lineage>
        <taxon>Bacteria</taxon>
        <taxon>Bacillati</taxon>
        <taxon>Actinomycetota</taxon>
        <taxon>Actinomycetes</taxon>
        <taxon>Kitasatosporales</taxon>
        <taxon>Streptomycetaceae</taxon>
        <taxon>Streptomyces</taxon>
        <taxon>Streptomyces aurantiacus group</taxon>
    </lineage>
</organism>
<accession>F3NQR7</accession>
<feature type="region of interest" description="Disordered" evidence="1">
    <location>
        <begin position="1"/>
        <end position="21"/>
    </location>
</feature>
<dbReference type="STRING" id="996637.SGM_5481"/>
<proteinExistence type="predicted"/>
<dbReference type="AlphaFoldDB" id="F3NQR7"/>
<protein>
    <submittedName>
        <fullName evidence="2">Uncharacterized protein</fullName>
    </submittedName>
</protein>
<gene>
    <name evidence="2" type="ORF">SGM_5481</name>
</gene>
<evidence type="ECO:0000313" key="3">
    <source>
        <dbReference type="Proteomes" id="UP000003022"/>
    </source>
</evidence>
<dbReference type="EMBL" id="AEYX01000044">
    <property type="protein sequence ID" value="EGG43901.1"/>
    <property type="molecule type" value="Genomic_DNA"/>
</dbReference>